<feature type="compositionally biased region" description="Polar residues" evidence="4">
    <location>
        <begin position="146"/>
        <end position="164"/>
    </location>
</feature>
<sequence length="178" mass="20455">MLMNIGEVTYDCGMWQINGLPCKHVVTVFMYNRVFLHDHVYWYYTKEAMKLAYNGAINAIPKESRLPEYHCEHIDPPTKRMKVARPKKIRKKAHDEPPAQSKIFSNRSQTCKTIGHNSCTCKDKDGNRVSFDVKMDIPNGDRRHPQSGNSAHSRASTDFQQNHCSFPHDGIANGYVMQ</sequence>
<evidence type="ECO:0000256" key="2">
    <source>
        <dbReference type="ARBA" id="ARBA00022771"/>
    </source>
</evidence>
<gene>
    <name evidence="6" type="ORF">LWI28_021314</name>
</gene>
<reference evidence="6" key="2">
    <citation type="submission" date="2023-02" db="EMBL/GenBank/DDBJ databases">
        <authorList>
            <person name="Swenson N.G."/>
            <person name="Wegrzyn J.L."/>
            <person name="Mcevoy S.L."/>
        </authorList>
    </citation>
    <scope>NUCLEOTIDE SEQUENCE</scope>
    <source>
        <strain evidence="6">91603</strain>
        <tissue evidence="6">Leaf</tissue>
    </source>
</reference>
<dbReference type="EMBL" id="JAJSOW010000105">
    <property type="protein sequence ID" value="KAI9165832.1"/>
    <property type="molecule type" value="Genomic_DNA"/>
</dbReference>
<evidence type="ECO:0000313" key="6">
    <source>
        <dbReference type="EMBL" id="KAI9165832.1"/>
    </source>
</evidence>
<evidence type="ECO:0000259" key="5">
    <source>
        <dbReference type="SMART" id="SM00575"/>
    </source>
</evidence>
<feature type="domain" description="Zinc finger PMZ-type" evidence="5">
    <location>
        <begin position="8"/>
        <end position="35"/>
    </location>
</feature>
<keyword evidence="1" id="KW-0479">Metal-binding</keyword>
<evidence type="ECO:0000313" key="7">
    <source>
        <dbReference type="Proteomes" id="UP001064489"/>
    </source>
</evidence>
<protein>
    <recommendedName>
        <fullName evidence="5">Zinc finger PMZ-type domain-containing protein</fullName>
    </recommendedName>
</protein>
<feature type="compositionally biased region" description="Basic and acidic residues" evidence="4">
    <location>
        <begin position="134"/>
        <end position="144"/>
    </location>
</feature>
<accession>A0AAD5IKI5</accession>
<dbReference type="InterPro" id="IPR006564">
    <property type="entry name" value="Znf_PMZ"/>
</dbReference>
<comment type="caution">
    <text evidence="6">The sequence shown here is derived from an EMBL/GenBank/DDBJ whole genome shotgun (WGS) entry which is preliminary data.</text>
</comment>
<dbReference type="Proteomes" id="UP001064489">
    <property type="component" value="Chromosome 10"/>
</dbReference>
<organism evidence="6 7">
    <name type="scientific">Acer negundo</name>
    <name type="common">Box elder</name>
    <dbReference type="NCBI Taxonomy" id="4023"/>
    <lineage>
        <taxon>Eukaryota</taxon>
        <taxon>Viridiplantae</taxon>
        <taxon>Streptophyta</taxon>
        <taxon>Embryophyta</taxon>
        <taxon>Tracheophyta</taxon>
        <taxon>Spermatophyta</taxon>
        <taxon>Magnoliopsida</taxon>
        <taxon>eudicotyledons</taxon>
        <taxon>Gunneridae</taxon>
        <taxon>Pentapetalae</taxon>
        <taxon>rosids</taxon>
        <taxon>malvids</taxon>
        <taxon>Sapindales</taxon>
        <taxon>Sapindaceae</taxon>
        <taxon>Hippocastanoideae</taxon>
        <taxon>Acereae</taxon>
        <taxon>Acer</taxon>
    </lineage>
</organism>
<name>A0AAD5IKI5_ACENE</name>
<keyword evidence="2" id="KW-0863">Zinc-finger</keyword>
<proteinExistence type="predicted"/>
<feature type="region of interest" description="Disordered" evidence="4">
    <location>
        <begin position="134"/>
        <end position="164"/>
    </location>
</feature>
<dbReference type="GO" id="GO:0008270">
    <property type="term" value="F:zinc ion binding"/>
    <property type="evidence" value="ECO:0007669"/>
    <property type="project" value="UniProtKB-KW"/>
</dbReference>
<dbReference type="InterPro" id="IPR007527">
    <property type="entry name" value="Znf_SWIM"/>
</dbReference>
<dbReference type="Pfam" id="PF04434">
    <property type="entry name" value="SWIM"/>
    <property type="match status" value="1"/>
</dbReference>
<evidence type="ECO:0000256" key="3">
    <source>
        <dbReference type="ARBA" id="ARBA00022833"/>
    </source>
</evidence>
<dbReference type="SMART" id="SM00575">
    <property type="entry name" value="ZnF_PMZ"/>
    <property type="match status" value="1"/>
</dbReference>
<evidence type="ECO:0000256" key="4">
    <source>
        <dbReference type="SAM" id="MobiDB-lite"/>
    </source>
</evidence>
<dbReference type="AlphaFoldDB" id="A0AAD5IKI5"/>
<reference evidence="6" key="1">
    <citation type="journal article" date="2022" name="Plant J.">
        <title>Strategies of tolerance reflected in two North American maple genomes.</title>
        <authorList>
            <person name="McEvoy S.L."/>
            <person name="Sezen U.U."/>
            <person name="Trouern-Trend A."/>
            <person name="McMahon S.M."/>
            <person name="Schaberg P.G."/>
            <person name="Yang J."/>
            <person name="Wegrzyn J.L."/>
            <person name="Swenson N.G."/>
        </authorList>
    </citation>
    <scope>NUCLEOTIDE SEQUENCE</scope>
    <source>
        <strain evidence="6">91603</strain>
    </source>
</reference>
<keyword evidence="3" id="KW-0862">Zinc</keyword>
<evidence type="ECO:0000256" key="1">
    <source>
        <dbReference type="ARBA" id="ARBA00022723"/>
    </source>
</evidence>
<keyword evidence="7" id="KW-1185">Reference proteome</keyword>